<dbReference type="GO" id="GO:0003677">
    <property type="term" value="F:DNA binding"/>
    <property type="evidence" value="ECO:0007669"/>
    <property type="project" value="InterPro"/>
</dbReference>
<sequence>MKKDRISREGVNVRLPEGMREIIQQRAKENQRSMNAEIVYHLNRAFIEMKKADAAA</sequence>
<dbReference type="Gene3D" id="1.10.1220.10">
    <property type="entry name" value="Met repressor-like"/>
    <property type="match status" value="1"/>
</dbReference>
<dbReference type="InterPro" id="IPR010985">
    <property type="entry name" value="Ribbon_hlx_hlx"/>
</dbReference>
<reference evidence="2 3" key="1">
    <citation type="submission" date="2020-08" db="EMBL/GenBank/DDBJ databases">
        <title>Genomic Encyclopedia of Type Strains, Phase IV (KMG-IV): sequencing the most valuable type-strain genomes for metagenomic binning, comparative biology and taxonomic classification.</title>
        <authorList>
            <person name="Goeker M."/>
        </authorList>
    </citation>
    <scope>NUCLEOTIDE SEQUENCE [LARGE SCALE GENOMIC DNA]</scope>
    <source>
        <strain evidence="2 3">DSM 26944</strain>
    </source>
</reference>
<protein>
    <recommendedName>
        <fullName evidence="1">Arc-like DNA binding domain-containing protein</fullName>
    </recommendedName>
</protein>
<accession>A0A7W9EPG3</accession>
<name>A0A7W9EPG3_9HYPH</name>
<dbReference type="Proteomes" id="UP000555546">
    <property type="component" value="Unassembled WGS sequence"/>
</dbReference>
<gene>
    <name evidence="2" type="ORF">FHS76_003681</name>
</gene>
<dbReference type="EMBL" id="JACIJG010000018">
    <property type="protein sequence ID" value="MBB5703771.1"/>
    <property type="molecule type" value="Genomic_DNA"/>
</dbReference>
<proteinExistence type="predicted"/>
<evidence type="ECO:0000259" key="1">
    <source>
        <dbReference type="Pfam" id="PF03869"/>
    </source>
</evidence>
<keyword evidence="3" id="KW-1185">Reference proteome</keyword>
<comment type="caution">
    <text evidence="2">The sequence shown here is derived from an EMBL/GenBank/DDBJ whole genome shotgun (WGS) entry which is preliminary data.</text>
</comment>
<organism evidence="2 3">
    <name type="scientific">Brucella daejeonensis</name>
    <dbReference type="NCBI Taxonomy" id="659015"/>
    <lineage>
        <taxon>Bacteria</taxon>
        <taxon>Pseudomonadati</taxon>
        <taxon>Pseudomonadota</taxon>
        <taxon>Alphaproteobacteria</taxon>
        <taxon>Hyphomicrobiales</taxon>
        <taxon>Brucellaceae</taxon>
        <taxon>Brucella/Ochrobactrum group</taxon>
        <taxon>Brucella</taxon>
    </lineage>
</organism>
<evidence type="ECO:0000313" key="3">
    <source>
        <dbReference type="Proteomes" id="UP000555546"/>
    </source>
</evidence>
<dbReference type="AlphaFoldDB" id="A0A7W9EPG3"/>
<dbReference type="RefSeq" id="WP_183656085.1">
    <property type="nucleotide sequence ID" value="NZ_JACIJG010000018.1"/>
</dbReference>
<dbReference type="Pfam" id="PF03869">
    <property type="entry name" value="Arc"/>
    <property type="match status" value="1"/>
</dbReference>
<feature type="domain" description="Arc-like DNA binding" evidence="1">
    <location>
        <begin position="12"/>
        <end position="46"/>
    </location>
</feature>
<dbReference type="InterPro" id="IPR013321">
    <property type="entry name" value="Arc_rbn_hlx_hlx"/>
</dbReference>
<dbReference type="InterPro" id="IPR005569">
    <property type="entry name" value="Arc_DNA-bd_dom"/>
</dbReference>
<evidence type="ECO:0000313" key="2">
    <source>
        <dbReference type="EMBL" id="MBB5703771.1"/>
    </source>
</evidence>
<dbReference type="GO" id="GO:0006355">
    <property type="term" value="P:regulation of DNA-templated transcription"/>
    <property type="evidence" value="ECO:0007669"/>
    <property type="project" value="InterPro"/>
</dbReference>
<dbReference type="SUPFAM" id="SSF47598">
    <property type="entry name" value="Ribbon-helix-helix"/>
    <property type="match status" value="1"/>
</dbReference>